<sequence length="340" mass="36666">MADPSSMVTGTERRVFRFGRSRGVAALRHYDAAPEEVWNAWTDPARLARWLGEVTGDRREGGTVRVHLGNPGEPDAVATCQVLRCDPPRRLTATWSFPGERDSAVDLRLHPDGSGSTLRLEHVGLAQARLALGSGWETVLLRLGEFLHGADPARLPWSETEPTLAPLWSARAEVAETDDRWPSAVSTAETSTLECGRDVAAPADQVWAAVTDPNRLARWFASVEGEQQIGGAWTATFSNGKAHGVVEECVPGERLVTSWRWDHEPDGATPARVTLSLHPSESGTSVTLTQRGPATPAATGLAAGWYAHLAGLASYLGGSEPAETDWNADFALARVVLRDQ</sequence>
<dbReference type="AlphaFoldDB" id="A0A927MX85"/>
<keyword evidence="4" id="KW-1185">Reference proteome</keyword>
<reference evidence="3" key="1">
    <citation type="submission" date="2020-10" db="EMBL/GenBank/DDBJ databases">
        <title>Sequencing the genomes of 1000 actinobacteria strains.</title>
        <authorList>
            <person name="Klenk H.-P."/>
        </authorList>
    </citation>
    <scope>NUCLEOTIDE SEQUENCE</scope>
    <source>
        <strain evidence="3">DSM 45354</strain>
    </source>
</reference>
<dbReference type="SUPFAM" id="SSF55961">
    <property type="entry name" value="Bet v1-like"/>
    <property type="match status" value="2"/>
</dbReference>
<feature type="domain" description="Activator of Hsp90 ATPase homologue 1/2-like C-terminal" evidence="2">
    <location>
        <begin position="31"/>
        <end position="146"/>
    </location>
</feature>
<proteinExistence type="inferred from homology"/>
<evidence type="ECO:0000256" key="1">
    <source>
        <dbReference type="ARBA" id="ARBA00006817"/>
    </source>
</evidence>
<dbReference type="EMBL" id="JADBEM010000001">
    <property type="protein sequence ID" value="MBE1604900.1"/>
    <property type="molecule type" value="Genomic_DNA"/>
</dbReference>
<dbReference type="Pfam" id="PF08327">
    <property type="entry name" value="AHSA1"/>
    <property type="match status" value="2"/>
</dbReference>
<gene>
    <name evidence="3" type="ORF">HEB94_001748</name>
</gene>
<dbReference type="Gene3D" id="3.30.530.20">
    <property type="match status" value="2"/>
</dbReference>
<name>A0A927MX85_9ACTN</name>
<dbReference type="CDD" id="cd08899">
    <property type="entry name" value="SRPBCC_CalC_Aha1-like_6"/>
    <property type="match status" value="1"/>
</dbReference>
<evidence type="ECO:0000313" key="3">
    <source>
        <dbReference type="EMBL" id="MBE1604900.1"/>
    </source>
</evidence>
<protein>
    <submittedName>
        <fullName evidence="3">Uncharacterized protein YndB with AHSA1/START domain</fullName>
    </submittedName>
</protein>
<dbReference type="InterPro" id="IPR013538">
    <property type="entry name" value="ASHA1/2-like_C"/>
</dbReference>
<dbReference type="InterPro" id="IPR023393">
    <property type="entry name" value="START-like_dom_sf"/>
</dbReference>
<comment type="caution">
    <text evidence="3">The sequence shown here is derived from an EMBL/GenBank/DDBJ whole genome shotgun (WGS) entry which is preliminary data.</text>
</comment>
<evidence type="ECO:0000313" key="4">
    <source>
        <dbReference type="Proteomes" id="UP000638648"/>
    </source>
</evidence>
<comment type="similarity">
    <text evidence="1">Belongs to the AHA1 family.</text>
</comment>
<evidence type="ECO:0000259" key="2">
    <source>
        <dbReference type="Pfam" id="PF08327"/>
    </source>
</evidence>
<dbReference type="Proteomes" id="UP000638648">
    <property type="component" value="Unassembled WGS sequence"/>
</dbReference>
<accession>A0A927MX85</accession>
<feature type="domain" description="Activator of Hsp90 ATPase homologue 1/2-like C-terminal" evidence="2">
    <location>
        <begin position="201"/>
        <end position="317"/>
    </location>
</feature>
<dbReference type="RefSeq" id="WP_192749333.1">
    <property type="nucleotide sequence ID" value="NZ_BAABJL010000002.1"/>
</dbReference>
<organism evidence="3 4">
    <name type="scientific">Actinopolymorpha pittospori</name>
    <dbReference type="NCBI Taxonomy" id="648752"/>
    <lineage>
        <taxon>Bacteria</taxon>
        <taxon>Bacillati</taxon>
        <taxon>Actinomycetota</taxon>
        <taxon>Actinomycetes</taxon>
        <taxon>Propionibacteriales</taxon>
        <taxon>Actinopolymorphaceae</taxon>
        <taxon>Actinopolymorpha</taxon>
    </lineage>
</organism>